<evidence type="ECO:0000313" key="3">
    <source>
        <dbReference type="EMBL" id="QOV89056.1"/>
    </source>
</evidence>
<gene>
    <name evidence="3" type="ORF">IPV69_22990</name>
</gene>
<dbReference type="Gene3D" id="3.30.700.10">
    <property type="entry name" value="Glycoprotein, Type 4 Pilin"/>
    <property type="match status" value="1"/>
</dbReference>
<reference evidence="3 4" key="1">
    <citation type="submission" date="2020-10" db="EMBL/GenBank/DDBJ databases">
        <title>Wide distribution of Phycisphaera-like planctomycetes from WD2101 soil group in peatlands and genome analysis of the first cultivated representative.</title>
        <authorList>
            <person name="Dedysh S.N."/>
            <person name="Beletsky A.V."/>
            <person name="Ivanova A."/>
            <person name="Kulichevskaya I.S."/>
            <person name="Suzina N.E."/>
            <person name="Philippov D.A."/>
            <person name="Rakitin A.L."/>
            <person name="Mardanov A.V."/>
            <person name="Ravin N.V."/>
        </authorList>
    </citation>
    <scope>NUCLEOTIDE SEQUENCE [LARGE SCALE GENOMIC DNA]</scope>
    <source>
        <strain evidence="3 4">M1803</strain>
    </source>
</reference>
<dbReference type="KEGG" id="hbs:IPV69_22990"/>
<dbReference type="NCBIfam" id="TIGR02532">
    <property type="entry name" value="IV_pilin_GFxxxE"/>
    <property type="match status" value="1"/>
</dbReference>
<dbReference type="RefSeq" id="WP_206292071.1">
    <property type="nucleotide sequence ID" value="NZ_CP063458.1"/>
</dbReference>
<dbReference type="Proteomes" id="UP000593765">
    <property type="component" value="Chromosome"/>
</dbReference>
<feature type="transmembrane region" description="Helical" evidence="2">
    <location>
        <begin position="276"/>
        <end position="297"/>
    </location>
</feature>
<dbReference type="AlphaFoldDB" id="A0A7M2WU98"/>
<feature type="compositionally biased region" description="Low complexity" evidence="1">
    <location>
        <begin position="53"/>
        <end position="66"/>
    </location>
</feature>
<dbReference type="EMBL" id="CP063458">
    <property type="protein sequence ID" value="QOV89056.1"/>
    <property type="molecule type" value="Genomic_DNA"/>
</dbReference>
<dbReference type="SUPFAM" id="SSF54523">
    <property type="entry name" value="Pili subunits"/>
    <property type="match status" value="1"/>
</dbReference>
<proteinExistence type="predicted"/>
<keyword evidence="2" id="KW-1133">Transmembrane helix</keyword>
<evidence type="ECO:0000256" key="1">
    <source>
        <dbReference type="SAM" id="MobiDB-lite"/>
    </source>
</evidence>
<name>A0A7M2WU98_9BACT</name>
<keyword evidence="2" id="KW-0812">Transmembrane</keyword>
<keyword evidence="4" id="KW-1185">Reference proteome</keyword>
<protein>
    <submittedName>
        <fullName evidence="3">Prepilin-type N-terminal cleavage/methylation domain-containing protein</fullName>
    </submittedName>
</protein>
<evidence type="ECO:0000256" key="2">
    <source>
        <dbReference type="SAM" id="Phobius"/>
    </source>
</evidence>
<feature type="transmembrane region" description="Helical" evidence="2">
    <location>
        <begin position="12"/>
        <end position="32"/>
    </location>
</feature>
<evidence type="ECO:0000313" key="4">
    <source>
        <dbReference type="Proteomes" id="UP000593765"/>
    </source>
</evidence>
<sequence>MLTRLRRGFTLVELLIVVVVLAGVIALLLPALSKARKSAVASRMMSEYDQRQGAAAPSRSPAAAGSDQSQAGEGLRQPAAANISSFEADITLTPRLSVGTAEPESIYEAKFAAKLKAVAPASGNGNVGNAGKDSVYARIALPLPPEIISLADLSIIVDGQPSDSDDMGMGQQELIWMGKLSQTIPSTIDITYAAVGRGLYALQTPPGKIVDQFKITLTAAGSDVRMLDLSMQPTELKRESGQTIYTWNYKKLMFGRPIALDVLGIAPIDRLGELTWLGPLSLIAFGLVIGLVAYSAGAVTFDRWVLLLVLGTFAGAYPLMYFAQEFISLPAAIATAGGIVVLIIGLRAITIMGFKLGFAGVMVPAALIMTVTIAAALRPSLQGILLTGSALALFVLGMMLAPKLKWPVTQPPLPVQAA</sequence>
<dbReference type="Pfam" id="PF07963">
    <property type="entry name" value="N_methyl"/>
    <property type="match status" value="1"/>
</dbReference>
<dbReference type="InterPro" id="IPR012902">
    <property type="entry name" value="N_methyl_site"/>
</dbReference>
<feature type="transmembrane region" description="Helical" evidence="2">
    <location>
        <begin position="329"/>
        <end position="349"/>
    </location>
</feature>
<feature type="transmembrane region" description="Helical" evidence="2">
    <location>
        <begin position="356"/>
        <end position="377"/>
    </location>
</feature>
<feature type="transmembrane region" description="Helical" evidence="2">
    <location>
        <begin position="304"/>
        <end position="323"/>
    </location>
</feature>
<dbReference type="PROSITE" id="PS00409">
    <property type="entry name" value="PROKAR_NTER_METHYL"/>
    <property type="match status" value="1"/>
</dbReference>
<accession>A0A7M2WU98</accession>
<keyword evidence="2" id="KW-0472">Membrane</keyword>
<feature type="transmembrane region" description="Helical" evidence="2">
    <location>
        <begin position="383"/>
        <end position="401"/>
    </location>
</feature>
<dbReference type="InterPro" id="IPR045584">
    <property type="entry name" value="Pilin-like"/>
</dbReference>
<organism evidence="3 4">
    <name type="scientific">Humisphaera borealis</name>
    <dbReference type="NCBI Taxonomy" id="2807512"/>
    <lineage>
        <taxon>Bacteria</taxon>
        <taxon>Pseudomonadati</taxon>
        <taxon>Planctomycetota</taxon>
        <taxon>Phycisphaerae</taxon>
        <taxon>Tepidisphaerales</taxon>
        <taxon>Tepidisphaeraceae</taxon>
        <taxon>Humisphaera</taxon>
    </lineage>
</organism>
<feature type="region of interest" description="Disordered" evidence="1">
    <location>
        <begin position="50"/>
        <end position="76"/>
    </location>
</feature>